<dbReference type="Gene3D" id="1.10.880.10">
    <property type="entry name" value="Transcription factor, Skn-1-like, DNA-binding domain"/>
    <property type="match status" value="1"/>
</dbReference>
<feature type="compositionally biased region" description="Basic and acidic residues" evidence="1">
    <location>
        <begin position="206"/>
        <end position="222"/>
    </location>
</feature>
<name>A0AAV5SH37_9BILA</name>
<feature type="region of interest" description="Disordered" evidence="1">
    <location>
        <begin position="284"/>
        <end position="306"/>
    </location>
</feature>
<feature type="non-terminal residue" evidence="2">
    <location>
        <position position="1"/>
    </location>
</feature>
<comment type="caution">
    <text evidence="2">The sequence shown here is derived from an EMBL/GenBank/DDBJ whole genome shotgun (WGS) entry which is preliminary data.</text>
</comment>
<dbReference type="SUPFAM" id="SSF47454">
    <property type="entry name" value="A DNA-binding domain in eukaryotic transcription factors"/>
    <property type="match status" value="1"/>
</dbReference>
<protein>
    <submittedName>
        <fullName evidence="2">Uncharacterized protein</fullName>
    </submittedName>
</protein>
<evidence type="ECO:0000313" key="3">
    <source>
        <dbReference type="Proteomes" id="UP001432027"/>
    </source>
</evidence>
<reference evidence="2" key="1">
    <citation type="submission" date="2023-10" db="EMBL/GenBank/DDBJ databases">
        <title>Genome assembly of Pristionchus species.</title>
        <authorList>
            <person name="Yoshida K."/>
            <person name="Sommer R.J."/>
        </authorList>
    </citation>
    <scope>NUCLEOTIDE SEQUENCE</scope>
    <source>
        <strain evidence="2">RS0144</strain>
    </source>
</reference>
<keyword evidence="3" id="KW-1185">Reference proteome</keyword>
<dbReference type="Proteomes" id="UP001432027">
    <property type="component" value="Unassembled WGS sequence"/>
</dbReference>
<evidence type="ECO:0000313" key="2">
    <source>
        <dbReference type="EMBL" id="GMS82621.1"/>
    </source>
</evidence>
<dbReference type="AlphaFoldDB" id="A0AAV5SH37"/>
<dbReference type="InterPro" id="IPR008917">
    <property type="entry name" value="TF_DNA-bd_sf"/>
</dbReference>
<organism evidence="2 3">
    <name type="scientific">Pristionchus entomophagus</name>
    <dbReference type="NCBI Taxonomy" id="358040"/>
    <lineage>
        <taxon>Eukaryota</taxon>
        <taxon>Metazoa</taxon>
        <taxon>Ecdysozoa</taxon>
        <taxon>Nematoda</taxon>
        <taxon>Chromadorea</taxon>
        <taxon>Rhabditida</taxon>
        <taxon>Rhabditina</taxon>
        <taxon>Diplogasteromorpha</taxon>
        <taxon>Diplogasteroidea</taxon>
        <taxon>Neodiplogasteridae</taxon>
        <taxon>Pristionchus</taxon>
    </lineage>
</organism>
<proteinExistence type="predicted"/>
<gene>
    <name evidence="2" type="ORF">PENTCL1PPCAC_4796</name>
</gene>
<evidence type="ECO:0000256" key="1">
    <source>
        <dbReference type="SAM" id="MobiDB-lite"/>
    </source>
</evidence>
<dbReference type="GO" id="GO:0003677">
    <property type="term" value="F:DNA binding"/>
    <property type="evidence" value="ECO:0007669"/>
    <property type="project" value="InterPro"/>
</dbReference>
<dbReference type="EMBL" id="BTSX01000002">
    <property type="protein sequence ID" value="GMS82621.1"/>
    <property type="molecule type" value="Genomic_DNA"/>
</dbReference>
<sequence length="306" mass="34650">AQMESVGLLDFTSSAFYPNLSDASVRKLCKAREYANDVKRYYHEQACHDDNLLSTMSEILMDLVDALLASKPFHSHSLSDVLTKGFSSALVKQTPWLLRFAHSFLLVMSELEQRQLTVSEAITEKLTQAPIVNAQPISITPLMVPSAIVTPDAQIKMEEEEGPSIEQNRLLAAPLVDVKEEPTELEDEFEELSNIASTSSSYPAELEQRGSSKAREPRRGAKKGDEELIVMYSIPFSRNELIEMPRRDFTRLQLTVEQLSIAKKIRRKGLKRLSAKRCAEIPWDKRKQRKDSPDITYVYDQGDDSD</sequence>
<feature type="compositionally biased region" description="Basic and acidic residues" evidence="1">
    <location>
        <begin position="284"/>
        <end position="293"/>
    </location>
</feature>
<accession>A0AAV5SH37</accession>
<feature type="region of interest" description="Disordered" evidence="1">
    <location>
        <begin position="193"/>
        <end position="222"/>
    </location>
</feature>
<dbReference type="GO" id="GO:0006355">
    <property type="term" value="P:regulation of DNA-templated transcription"/>
    <property type="evidence" value="ECO:0007669"/>
    <property type="project" value="InterPro"/>
</dbReference>